<feature type="transmembrane region" description="Helical" evidence="19">
    <location>
        <begin position="193"/>
        <end position="216"/>
    </location>
</feature>
<keyword evidence="9" id="KW-0444">Lipid biosynthesis</keyword>
<keyword evidence="16" id="KW-0594">Phospholipid biosynthesis</keyword>
<evidence type="ECO:0000256" key="12">
    <source>
        <dbReference type="ARBA" id="ARBA00022695"/>
    </source>
</evidence>
<comment type="catalytic activity">
    <reaction evidence="1 18">
        <text>a 1,2-diacyl-sn-glycero-3-phosphate + CTP + H(+) = a CDP-1,2-diacyl-sn-glycerol + diphosphate</text>
        <dbReference type="Rhea" id="RHEA:16229"/>
        <dbReference type="ChEBI" id="CHEBI:15378"/>
        <dbReference type="ChEBI" id="CHEBI:33019"/>
        <dbReference type="ChEBI" id="CHEBI:37563"/>
        <dbReference type="ChEBI" id="CHEBI:58332"/>
        <dbReference type="ChEBI" id="CHEBI:58608"/>
        <dbReference type="EC" id="2.7.7.41"/>
    </reaction>
</comment>
<keyword evidence="10 18" id="KW-0808">Transferase</keyword>
<dbReference type="EC" id="2.7.7.41" evidence="6 18"/>
<feature type="transmembrane region" description="Helical" evidence="19">
    <location>
        <begin position="6"/>
        <end position="34"/>
    </location>
</feature>
<evidence type="ECO:0000313" key="20">
    <source>
        <dbReference type="EMBL" id="ASS38115.1"/>
    </source>
</evidence>
<evidence type="ECO:0000256" key="5">
    <source>
        <dbReference type="ARBA" id="ARBA00010185"/>
    </source>
</evidence>
<keyword evidence="11 18" id="KW-0812">Transmembrane</keyword>
<comment type="similarity">
    <text evidence="5 18">Belongs to the CDS family.</text>
</comment>
<keyword evidence="15 19" id="KW-0472">Membrane</keyword>
<accession>A0A223AT80</accession>
<keyword evidence="12 18" id="KW-0548">Nucleotidyltransferase</keyword>
<name>A0A223AT80_9FIRM</name>
<evidence type="ECO:0000256" key="11">
    <source>
        <dbReference type="ARBA" id="ARBA00022692"/>
    </source>
</evidence>
<comment type="pathway">
    <text evidence="4">Lipid metabolism.</text>
</comment>
<evidence type="ECO:0000256" key="13">
    <source>
        <dbReference type="ARBA" id="ARBA00022989"/>
    </source>
</evidence>
<evidence type="ECO:0000256" key="3">
    <source>
        <dbReference type="ARBA" id="ARBA00005119"/>
    </source>
</evidence>
<feature type="transmembrane region" description="Helical" evidence="19">
    <location>
        <begin position="237"/>
        <end position="259"/>
    </location>
</feature>
<dbReference type="InterPro" id="IPR000374">
    <property type="entry name" value="PC_trans"/>
</dbReference>
<dbReference type="AlphaFoldDB" id="A0A223AT80"/>
<dbReference type="OrthoDB" id="9799199at2"/>
<gene>
    <name evidence="20" type="ORF">AXF17_06645</name>
</gene>
<comment type="subcellular location">
    <subcellularLocation>
        <location evidence="2">Cell membrane</location>
        <topology evidence="2">Multi-pass membrane protein</topology>
    </subcellularLocation>
</comment>
<evidence type="ECO:0000256" key="10">
    <source>
        <dbReference type="ARBA" id="ARBA00022679"/>
    </source>
</evidence>
<evidence type="ECO:0000256" key="17">
    <source>
        <dbReference type="ARBA" id="ARBA00023264"/>
    </source>
</evidence>
<keyword evidence="21" id="KW-1185">Reference proteome</keyword>
<feature type="transmembrane region" description="Helical" evidence="19">
    <location>
        <begin position="105"/>
        <end position="125"/>
    </location>
</feature>
<dbReference type="Pfam" id="PF01148">
    <property type="entry name" value="CTP_transf_1"/>
    <property type="match status" value="1"/>
</dbReference>
<evidence type="ECO:0000256" key="16">
    <source>
        <dbReference type="ARBA" id="ARBA00023209"/>
    </source>
</evidence>
<evidence type="ECO:0000256" key="15">
    <source>
        <dbReference type="ARBA" id="ARBA00023136"/>
    </source>
</evidence>
<evidence type="ECO:0000256" key="9">
    <source>
        <dbReference type="ARBA" id="ARBA00022516"/>
    </source>
</evidence>
<feature type="transmembrane region" description="Helical" evidence="19">
    <location>
        <begin position="55"/>
        <end position="70"/>
    </location>
</feature>
<dbReference type="PROSITE" id="PS01315">
    <property type="entry name" value="CDS"/>
    <property type="match status" value="1"/>
</dbReference>
<evidence type="ECO:0000256" key="19">
    <source>
        <dbReference type="SAM" id="Phobius"/>
    </source>
</evidence>
<keyword evidence="17" id="KW-1208">Phospholipid metabolism</keyword>
<feature type="transmembrane region" description="Helical" evidence="19">
    <location>
        <begin position="170"/>
        <end position="187"/>
    </location>
</feature>
<evidence type="ECO:0000256" key="7">
    <source>
        <dbReference type="ARBA" id="ARBA00019373"/>
    </source>
</evidence>
<evidence type="ECO:0000256" key="4">
    <source>
        <dbReference type="ARBA" id="ARBA00005189"/>
    </source>
</evidence>
<evidence type="ECO:0000256" key="8">
    <source>
        <dbReference type="ARBA" id="ARBA00022475"/>
    </source>
</evidence>
<keyword evidence="13 19" id="KW-1133">Transmembrane helix</keyword>
<dbReference type="RefSeq" id="WP_094234354.1">
    <property type="nucleotide sequence ID" value="NZ_CP016199.1"/>
</dbReference>
<evidence type="ECO:0000256" key="18">
    <source>
        <dbReference type="RuleBase" id="RU003938"/>
    </source>
</evidence>
<feature type="transmembrane region" description="Helical" evidence="19">
    <location>
        <begin position="131"/>
        <end position="149"/>
    </location>
</feature>
<evidence type="ECO:0000256" key="1">
    <source>
        <dbReference type="ARBA" id="ARBA00001698"/>
    </source>
</evidence>
<organism evidence="20 21">
    <name type="scientific">Mogibacterium pumilum</name>
    <dbReference type="NCBI Taxonomy" id="86332"/>
    <lineage>
        <taxon>Bacteria</taxon>
        <taxon>Bacillati</taxon>
        <taxon>Bacillota</taxon>
        <taxon>Clostridia</taxon>
        <taxon>Peptostreptococcales</taxon>
        <taxon>Anaerovoracaceae</taxon>
        <taxon>Mogibacterium</taxon>
    </lineage>
</organism>
<dbReference type="Proteomes" id="UP000214689">
    <property type="component" value="Chromosome"/>
</dbReference>
<evidence type="ECO:0000256" key="6">
    <source>
        <dbReference type="ARBA" id="ARBA00012487"/>
    </source>
</evidence>
<evidence type="ECO:0000256" key="2">
    <source>
        <dbReference type="ARBA" id="ARBA00004651"/>
    </source>
</evidence>
<dbReference type="PANTHER" id="PTHR46382">
    <property type="entry name" value="PHOSPHATIDATE CYTIDYLYLTRANSFERASE"/>
    <property type="match status" value="1"/>
</dbReference>
<sequence>MKTRFISALVMLPLLAVLYFGGLWLVGAALLISIIGVKEFFDGFNACDIRPSRKIAIAMSVILYAGYLTLGNVSDFVGVWLVVAVMASLVYGWDIKNRGISDSIATLSGIVYVVLFPYFIVLIDASRYRHLTWLVLIAAFGADIMAYFTGMAIGKHKMAPNLSPKKTIEGAIGGLAGASIFSALFGHFVMPDIVVQCAIIGVIGGAMSMAGDLTASAFKRQMGIKDYGKLIPGHGGVLDRFDSVLFVAPFVYYFSVFFIR</sequence>
<comment type="pathway">
    <text evidence="3 18">Phospholipid metabolism; CDP-diacylglycerol biosynthesis; CDP-diacylglycerol from sn-glycerol 3-phosphate: step 3/3.</text>
</comment>
<dbReference type="GO" id="GO:0004605">
    <property type="term" value="F:phosphatidate cytidylyltransferase activity"/>
    <property type="evidence" value="ECO:0007669"/>
    <property type="project" value="UniProtKB-EC"/>
</dbReference>
<dbReference type="UniPathway" id="UPA00557">
    <property type="reaction ID" value="UER00614"/>
</dbReference>
<dbReference type="GO" id="GO:0005886">
    <property type="term" value="C:plasma membrane"/>
    <property type="evidence" value="ECO:0007669"/>
    <property type="project" value="UniProtKB-SubCell"/>
</dbReference>
<evidence type="ECO:0000256" key="14">
    <source>
        <dbReference type="ARBA" id="ARBA00023098"/>
    </source>
</evidence>
<dbReference type="GO" id="GO:0016024">
    <property type="term" value="P:CDP-diacylglycerol biosynthetic process"/>
    <property type="evidence" value="ECO:0007669"/>
    <property type="project" value="UniProtKB-UniPathway"/>
</dbReference>
<dbReference type="PANTHER" id="PTHR46382:SF1">
    <property type="entry name" value="PHOSPHATIDATE CYTIDYLYLTRANSFERASE"/>
    <property type="match status" value="1"/>
</dbReference>
<reference evidence="21" key="1">
    <citation type="submission" date="2016-05" db="EMBL/GenBank/DDBJ databases">
        <authorList>
            <person name="Holder M.E."/>
            <person name="Ajami N.J."/>
            <person name="Petrosino J.F."/>
        </authorList>
    </citation>
    <scope>NUCLEOTIDE SEQUENCE [LARGE SCALE GENOMIC DNA]</scope>
    <source>
        <strain evidence="21">ATCC 700696</strain>
    </source>
</reference>
<feature type="transmembrane region" description="Helical" evidence="19">
    <location>
        <begin position="76"/>
        <end position="93"/>
    </location>
</feature>
<dbReference type="EMBL" id="CP016199">
    <property type="protein sequence ID" value="ASS38115.1"/>
    <property type="molecule type" value="Genomic_DNA"/>
</dbReference>
<proteinExistence type="inferred from homology"/>
<keyword evidence="8" id="KW-1003">Cell membrane</keyword>
<keyword evidence="14" id="KW-0443">Lipid metabolism</keyword>
<protein>
    <recommendedName>
        <fullName evidence="7 18">Phosphatidate cytidylyltransferase</fullName>
        <ecNumber evidence="6 18">2.7.7.41</ecNumber>
    </recommendedName>
</protein>
<evidence type="ECO:0000313" key="21">
    <source>
        <dbReference type="Proteomes" id="UP000214689"/>
    </source>
</evidence>